<dbReference type="SFLD" id="SFLDG01091">
    <property type="entry name" value="uncharacterized_CHP01210-like"/>
    <property type="match status" value="1"/>
</dbReference>
<feature type="domain" description="Radical SAM core" evidence="7">
    <location>
        <begin position="13"/>
        <end position="254"/>
    </location>
</feature>
<protein>
    <submittedName>
        <fullName evidence="8">TIGR01212 family radical SAM protein</fullName>
    </submittedName>
</protein>
<dbReference type="SFLD" id="SFLDS00029">
    <property type="entry name" value="Radical_SAM"/>
    <property type="match status" value="1"/>
</dbReference>
<dbReference type="RefSeq" id="WP_118588998.1">
    <property type="nucleotide sequence ID" value="NZ_JACOOZ010000002.1"/>
</dbReference>
<gene>
    <name evidence="8" type="ORF">H8S00_02660</name>
</gene>
<dbReference type="InterPro" id="IPR058240">
    <property type="entry name" value="rSAM_sf"/>
</dbReference>
<dbReference type="Gene3D" id="3.80.30.20">
    <property type="entry name" value="tm_1862 like domain"/>
    <property type="match status" value="1"/>
</dbReference>
<dbReference type="SFLD" id="SFLDG01086">
    <property type="entry name" value="elongater_protein-like"/>
    <property type="match status" value="1"/>
</dbReference>
<dbReference type="NCBIfam" id="TIGR01212">
    <property type="entry name" value="TIGR01212 family radical SAM protein"/>
    <property type="match status" value="1"/>
</dbReference>
<keyword evidence="9" id="KW-1185">Reference proteome</keyword>
<dbReference type="EMBL" id="JACOOZ010000002">
    <property type="protein sequence ID" value="MBC5666894.1"/>
    <property type="molecule type" value="Genomic_DNA"/>
</dbReference>
<comment type="caution">
    <text evidence="8">The sequence shown here is derived from an EMBL/GenBank/DDBJ whole genome shotgun (WGS) entry which is preliminary data.</text>
</comment>
<dbReference type="InterPro" id="IPR007197">
    <property type="entry name" value="rSAM"/>
</dbReference>
<evidence type="ECO:0000256" key="5">
    <source>
        <dbReference type="ARBA" id="ARBA00023004"/>
    </source>
</evidence>
<dbReference type="Proteomes" id="UP000597877">
    <property type="component" value="Unassembled WGS sequence"/>
</dbReference>
<dbReference type="InterPro" id="IPR005911">
    <property type="entry name" value="YhcC-like"/>
</dbReference>
<dbReference type="SUPFAM" id="SSF102114">
    <property type="entry name" value="Radical SAM enzymes"/>
    <property type="match status" value="1"/>
</dbReference>
<evidence type="ECO:0000256" key="2">
    <source>
        <dbReference type="ARBA" id="ARBA00022485"/>
    </source>
</evidence>
<evidence type="ECO:0000256" key="6">
    <source>
        <dbReference type="ARBA" id="ARBA00023014"/>
    </source>
</evidence>
<keyword evidence="3" id="KW-0949">S-adenosyl-L-methionine</keyword>
<proteinExistence type="predicted"/>
<dbReference type="InterPro" id="IPR023404">
    <property type="entry name" value="rSAM_horseshoe"/>
</dbReference>
<dbReference type="PANTHER" id="PTHR11135:SF1">
    <property type="entry name" value="PROTEIN YHCC"/>
    <property type="match status" value="1"/>
</dbReference>
<dbReference type="InterPro" id="IPR039661">
    <property type="entry name" value="ELP3"/>
</dbReference>
<dbReference type="Pfam" id="PF04055">
    <property type="entry name" value="Radical_SAM"/>
    <property type="match status" value="1"/>
</dbReference>
<reference evidence="8 9" key="1">
    <citation type="submission" date="2020-08" db="EMBL/GenBank/DDBJ databases">
        <title>Genome public.</title>
        <authorList>
            <person name="Liu C."/>
            <person name="Sun Q."/>
        </authorList>
    </citation>
    <scope>NUCLEOTIDE SEQUENCE [LARGE SCALE GENOMIC DNA]</scope>
    <source>
        <strain evidence="8 9">BX4</strain>
    </source>
</reference>
<evidence type="ECO:0000256" key="1">
    <source>
        <dbReference type="ARBA" id="ARBA00001966"/>
    </source>
</evidence>
<keyword evidence="6" id="KW-0411">Iron-sulfur</keyword>
<dbReference type="PANTHER" id="PTHR11135">
    <property type="entry name" value="HISTONE ACETYLTRANSFERASE-RELATED"/>
    <property type="match status" value="1"/>
</dbReference>
<dbReference type="SMART" id="SM00729">
    <property type="entry name" value="Elp3"/>
    <property type="match status" value="1"/>
</dbReference>
<dbReference type="PROSITE" id="PS51918">
    <property type="entry name" value="RADICAL_SAM"/>
    <property type="match status" value="1"/>
</dbReference>
<evidence type="ECO:0000259" key="7">
    <source>
        <dbReference type="PROSITE" id="PS51918"/>
    </source>
</evidence>
<dbReference type="InterPro" id="IPR006638">
    <property type="entry name" value="Elp3/MiaA/NifB-like_rSAM"/>
</dbReference>
<keyword evidence="4" id="KW-0479">Metal-binding</keyword>
<sequence>MHYYSLNSYLKNKYGCKVYKLSLSSGLSCPNRDGKISYGGCIFCSNGGSGEFASSCHETITNQIEDAKKRVSDKIKNGKFIAYFQSFTNTYGEVSYLRKIFTEAINHPDIVALSIGTRPDCLPNEVLELLDELNKIKPVWIELGFQTSNEETARYINRGYTLDVFDSAVDKLNRISVDVIVHIILGLPNETEKDMINTVKYACSKNISGIKLQLLHVLKDTALANDYYLNKFSVLSLEEYTDILAKCITYIPPNVVIHRITGDGPKSLLIAPEWSGNKKMVLNYINRKFDRIDLKQGSNVTL</sequence>
<dbReference type="CDD" id="cd01335">
    <property type="entry name" value="Radical_SAM"/>
    <property type="match status" value="1"/>
</dbReference>
<evidence type="ECO:0000256" key="4">
    <source>
        <dbReference type="ARBA" id="ARBA00022723"/>
    </source>
</evidence>
<evidence type="ECO:0000256" key="3">
    <source>
        <dbReference type="ARBA" id="ARBA00022691"/>
    </source>
</evidence>
<name>A0ABR7EZW7_9FIRM</name>
<accession>A0ABR7EZW7</accession>
<organism evidence="8 9">
    <name type="scientific">Eubacterium segne</name>
    <dbReference type="NCBI Taxonomy" id="2763045"/>
    <lineage>
        <taxon>Bacteria</taxon>
        <taxon>Bacillati</taxon>
        <taxon>Bacillota</taxon>
        <taxon>Clostridia</taxon>
        <taxon>Eubacteriales</taxon>
        <taxon>Eubacteriaceae</taxon>
        <taxon>Eubacterium</taxon>
    </lineage>
</organism>
<dbReference type="Pfam" id="PF16199">
    <property type="entry name" value="Radical_SAM_C"/>
    <property type="match status" value="1"/>
</dbReference>
<evidence type="ECO:0000313" key="8">
    <source>
        <dbReference type="EMBL" id="MBC5666894.1"/>
    </source>
</evidence>
<evidence type="ECO:0000313" key="9">
    <source>
        <dbReference type="Proteomes" id="UP000597877"/>
    </source>
</evidence>
<dbReference type="InterPro" id="IPR032432">
    <property type="entry name" value="Radical_SAM_C"/>
</dbReference>
<keyword evidence="2" id="KW-0004">4Fe-4S</keyword>
<keyword evidence="5" id="KW-0408">Iron</keyword>
<comment type="cofactor">
    <cofactor evidence="1">
        <name>[4Fe-4S] cluster</name>
        <dbReference type="ChEBI" id="CHEBI:49883"/>
    </cofactor>
</comment>